<evidence type="ECO:0000313" key="2">
    <source>
        <dbReference type="EMBL" id="QCO12823.1"/>
    </source>
</evidence>
<proteinExistence type="predicted"/>
<dbReference type="RefSeq" id="WP_051140843.1">
    <property type="nucleotide sequence ID" value="NZ_CP032342.1"/>
</dbReference>
<protein>
    <submittedName>
        <fullName evidence="2">Uncharacterized protein</fullName>
    </submittedName>
</protein>
<dbReference type="AlphaFoldDB" id="A0A4D8QW66"/>
<name>A0A4D8QW66_AZOBR</name>
<evidence type="ECO:0000313" key="4">
    <source>
        <dbReference type="Proteomes" id="UP001277471"/>
    </source>
</evidence>
<keyword evidence="2" id="KW-0614">Plasmid</keyword>
<dbReference type="Proteomes" id="UP000298774">
    <property type="component" value="Plasmid p3"/>
</dbReference>
<dbReference type="Proteomes" id="UP001277471">
    <property type="component" value="Unassembled WGS sequence"/>
</dbReference>
<reference evidence="1 4" key="2">
    <citation type="submission" date="2023-11" db="EMBL/GenBank/DDBJ databases">
        <title>MicrobeMod: A computational toolkit for identifying prokaryotic methylation and restriction-modification with nanopore sequencing.</title>
        <authorList>
            <person name="Crits-Christoph A."/>
            <person name="Kang S.C."/>
            <person name="Lee H."/>
            <person name="Ostrov N."/>
        </authorList>
    </citation>
    <scope>NUCLEOTIDE SEQUENCE [LARGE SCALE GENOMIC DNA]</scope>
    <source>
        <strain evidence="1 4">ATCC 29145</strain>
    </source>
</reference>
<keyword evidence="4" id="KW-1185">Reference proteome</keyword>
<evidence type="ECO:0000313" key="3">
    <source>
        <dbReference type="Proteomes" id="UP000298774"/>
    </source>
</evidence>
<geneLocation type="plasmid" evidence="2 3">
    <name>p3</name>
</geneLocation>
<dbReference type="GeneID" id="56447843"/>
<dbReference type="EMBL" id="CP032342">
    <property type="protein sequence ID" value="QCO12823.1"/>
    <property type="molecule type" value="Genomic_DNA"/>
</dbReference>
<reference evidence="2 3" key="1">
    <citation type="submission" date="2018-09" db="EMBL/GenBank/DDBJ databases">
        <title>Whole genome based analysis of evolution and adaptive divergence in Indian and Brazilian strains of Azospirillum brasilense.</title>
        <authorList>
            <person name="Singh C."/>
            <person name="Tripathi A.K."/>
        </authorList>
    </citation>
    <scope>NUCLEOTIDE SEQUENCE [LARGE SCALE GENOMIC DNA]</scope>
    <source>
        <strain evidence="2 3">MTCC4038</strain>
        <plasmid evidence="2 3">p3</plasmid>
    </source>
</reference>
<gene>
    <name evidence="2" type="ORF">D3868_27840</name>
    <name evidence="1" type="ORF">SIM66_00840</name>
</gene>
<sequence length="134" mass="14392">MADMTPEQRGELAEALCKAIAEGGMCRPWPDDFAPVDAFSTDQSDVRAYAQACVPVVLSAIRDAEERGRLAAAELFDRIGVIAETPTGCVSDEDRALYRAVSAHFEPIGQSVLPNWKAMAAAIRAAGERESEHG</sequence>
<organism evidence="2 3">
    <name type="scientific">Azospirillum brasilense</name>
    <dbReference type="NCBI Taxonomy" id="192"/>
    <lineage>
        <taxon>Bacteria</taxon>
        <taxon>Pseudomonadati</taxon>
        <taxon>Pseudomonadota</taxon>
        <taxon>Alphaproteobacteria</taxon>
        <taxon>Rhodospirillales</taxon>
        <taxon>Azospirillaceae</taxon>
        <taxon>Azospirillum</taxon>
    </lineage>
</organism>
<dbReference type="EMBL" id="JAWXYC010000001">
    <property type="protein sequence ID" value="MDX5949756.1"/>
    <property type="molecule type" value="Genomic_DNA"/>
</dbReference>
<accession>A0A4D8QW66</accession>
<evidence type="ECO:0000313" key="1">
    <source>
        <dbReference type="EMBL" id="MDX5949756.1"/>
    </source>
</evidence>